<evidence type="ECO:0000256" key="6">
    <source>
        <dbReference type="ARBA" id="ARBA00035294"/>
    </source>
</evidence>
<dbReference type="EMBL" id="ATFF01000006">
    <property type="protein sequence ID" value="EPF30816.1"/>
    <property type="molecule type" value="Genomic_DNA"/>
</dbReference>
<keyword evidence="7" id="KW-0699">rRNA-binding</keyword>
<protein>
    <recommendedName>
        <fullName evidence="6 7">Small ribosomal subunit protein bS6</fullName>
    </recommendedName>
</protein>
<evidence type="ECO:0000256" key="2">
    <source>
        <dbReference type="ARBA" id="ARBA00022884"/>
    </source>
</evidence>
<dbReference type="InterPro" id="IPR020814">
    <property type="entry name" value="Ribosomal_S6_plastid/chlpt"/>
</dbReference>
<dbReference type="OrthoDB" id="9812702at2"/>
<dbReference type="InterPro" id="IPR000529">
    <property type="entry name" value="Ribosomal_bS6"/>
</dbReference>
<dbReference type="HOGENOM" id="CLU_113441_5_1_12"/>
<dbReference type="GO" id="GO:1990904">
    <property type="term" value="C:ribonucleoprotein complex"/>
    <property type="evidence" value="ECO:0007669"/>
    <property type="project" value="UniProtKB-KW"/>
</dbReference>
<keyword evidence="9" id="KW-1185">Reference proteome</keyword>
<name>S3K1N1_TREMA</name>
<dbReference type="RefSeq" id="WP_016525427.1">
    <property type="nucleotide sequence ID" value="NZ_KE332518.1"/>
</dbReference>
<keyword evidence="2 7" id="KW-0694">RNA-binding</keyword>
<dbReference type="SUPFAM" id="SSF54995">
    <property type="entry name" value="Ribosomal protein S6"/>
    <property type="match status" value="1"/>
</dbReference>
<dbReference type="STRING" id="1125699.HMPREF9194_01140"/>
<dbReference type="AlphaFoldDB" id="S3K1N1"/>
<evidence type="ECO:0000313" key="8">
    <source>
        <dbReference type="EMBL" id="EPF30816.1"/>
    </source>
</evidence>
<sequence length="93" mass="10912">MRKYELMTIFPLEEDLSKNGIEAVRETLASFGAEIQSEEPFGDRDLTYEVKKRNKGRFVLLNIKVNPAKILEIDRQFKLNTNLLKFMFVRADE</sequence>
<dbReference type="eggNOG" id="COG0360">
    <property type="taxonomic scope" value="Bacteria"/>
</dbReference>
<evidence type="ECO:0000313" key="9">
    <source>
        <dbReference type="Proteomes" id="UP000014541"/>
    </source>
</evidence>
<dbReference type="InterPro" id="IPR014717">
    <property type="entry name" value="Transl_elong_EF1B/ribsomal_bS6"/>
</dbReference>
<dbReference type="CDD" id="cd00473">
    <property type="entry name" value="bS6"/>
    <property type="match status" value="1"/>
</dbReference>
<comment type="similarity">
    <text evidence="1 7">Belongs to the bacterial ribosomal protein bS6 family.</text>
</comment>
<dbReference type="HAMAP" id="MF_00360">
    <property type="entry name" value="Ribosomal_bS6"/>
    <property type="match status" value="1"/>
</dbReference>
<dbReference type="InterPro" id="IPR035980">
    <property type="entry name" value="Ribosomal_bS6_sf"/>
</dbReference>
<evidence type="ECO:0000256" key="5">
    <source>
        <dbReference type="ARBA" id="ARBA00035104"/>
    </source>
</evidence>
<dbReference type="GO" id="GO:0005840">
    <property type="term" value="C:ribosome"/>
    <property type="evidence" value="ECO:0007669"/>
    <property type="project" value="UniProtKB-KW"/>
</dbReference>
<reference evidence="8 9" key="1">
    <citation type="submission" date="2013-04" db="EMBL/GenBank/DDBJ databases">
        <title>The Genome Sequence of Treponema maltophilum ATCC 51939.</title>
        <authorList>
            <consortium name="The Broad Institute Genomics Platform"/>
            <person name="Earl A."/>
            <person name="Ward D."/>
            <person name="Feldgarden M."/>
            <person name="Gevers D."/>
            <person name="Leonetti C."/>
            <person name="Blanton J.M."/>
            <person name="Dewhirst F.E."/>
            <person name="Izard J."/>
            <person name="Walker B."/>
            <person name="Young S."/>
            <person name="Zeng Q."/>
            <person name="Gargeya S."/>
            <person name="Fitzgerald M."/>
            <person name="Haas B."/>
            <person name="Abouelleil A."/>
            <person name="Allen A.W."/>
            <person name="Alvarado L."/>
            <person name="Arachchi H.M."/>
            <person name="Berlin A.M."/>
            <person name="Chapman S.B."/>
            <person name="Gainer-Dewar J."/>
            <person name="Goldberg J."/>
            <person name="Griggs A."/>
            <person name="Gujja S."/>
            <person name="Hansen M."/>
            <person name="Howarth C."/>
            <person name="Imamovic A."/>
            <person name="Ireland A."/>
            <person name="Larimer J."/>
            <person name="McCowan C."/>
            <person name="Murphy C."/>
            <person name="Pearson M."/>
            <person name="Poon T.W."/>
            <person name="Priest M."/>
            <person name="Roberts A."/>
            <person name="Saif S."/>
            <person name="Shea T."/>
            <person name="Sisk P."/>
            <person name="Sykes S."/>
            <person name="Wortman J."/>
            <person name="Nusbaum C."/>
            <person name="Birren B."/>
        </authorList>
    </citation>
    <scope>NUCLEOTIDE SEQUENCE [LARGE SCALE GENOMIC DNA]</scope>
    <source>
        <strain evidence="8 9">ATCC 51939</strain>
    </source>
</reference>
<evidence type="ECO:0000256" key="7">
    <source>
        <dbReference type="HAMAP-Rule" id="MF_00360"/>
    </source>
</evidence>
<accession>S3K1N1</accession>
<dbReference type="Proteomes" id="UP000014541">
    <property type="component" value="Unassembled WGS sequence"/>
</dbReference>
<dbReference type="Gene3D" id="3.30.70.60">
    <property type="match status" value="1"/>
</dbReference>
<organism evidence="8 9">
    <name type="scientific">Treponema maltophilum ATCC 51939</name>
    <dbReference type="NCBI Taxonomy" id="1125699"/>
    <lineage>
        <taxon>Bacteria</taxon>
        <taxon>Pseudomonadati</taxon>
        <taxon>Spirochaetota</taxon>
        <taxon>Spirochaetia</taxon>
        <taxon>Spirochaetales</taxon>
        <taxon>Treponemataceae</taxon>
        <taxon>Treponema</taxon>
    </lineage>
</organism>
<gene>
    <name evidence="7" type="primary">rpsF</name>
    <name evidence="8" type="ORF">HMPREF9194_01140</name>
</gene>
<dbReference type="NCBIfam" id="TIGR00166">
    <property type="entry name" value="S6"/>
    <property type="match status" value="1"/>
</dbReference>
<comment type="caution">
    <text evidence="8">The sequence shown here is derived from an EMBL/GenBank/DDBJ whole genome shotgun (WGS) entry which is preliminary data.</text>
</comment>
<keyword evidence="4 7" id="KW-0687">Ribonucleoprotein</keyword>
<comment type="function">
    <text evidence="5 7">Binds together with bS18 to 16S ribosomal RNA.</text>
</comment>
<dbReference type="GO" id="GO:0003735">
    <property type="term" value="F:structural constituent of ribosome"/>
    <property type="evidence" value="ECO:0007669"/>
    <property type="project" value="InterPro"/>
</dbReference>
<dbReference type="Pfam" id="PF01250">
    <property type="entry name" value="Ribosomal_S6"/>
    <property type="match status" value="1"/>
</dbReference>
<dbReference type="GO" id="GO:0006412">
    <property type="term" value="P:translation"/>
    <property type="evidence" value="ECO:0007669"/>
    <property type="project" value="UniProtKB-UniRule"/>
</dbReference>
<proteinExistence type="inferred from homology"/>
<dbReference type="GO" id="GO:0019843">
    <property type="term" value="F:rRNA binding"/>
    <property type="evidence" value="ECO:0007669"/>
    <property type="project" value="UniProtKB-UniRule"/>
</dbReference>
<keyword evidence="3 7" id="KW-0689">Ribosomal protein</keyword>
<evidence type="ECO:0000256" key="3">
    <source>
        <dbReference type="ARBA" id="ARBA00022980"/>
    </source>
</evidence>
<dbReference type="PATRIC" id="fig|1125699.3.peg.1160"/>
<evidence type="ECO:0000256" key="4">
    <source>
        <dbReference type="ARBA" id="ARBA00023274"/>
    </source>
</evidence>
<evidence type="ECO:0000256" key="1">
    <source>
        <dbReference type="ARBA" id="ARBA00009512"/>
    </source>
</evidence>